<dbReference type="SUPFAM" id="SSF48498">
    <property type="entry name" value="Tetracyclin repressor-like, C-terminal domain"/>
    <property type="match status" value="1"/>
</dbReference>
<dbReference type="InterPro" id="IPR001647">
    <property type="entry name" value="HTH_TetR"/>
</dbReference>
<feature type="domain" description="HTH tetR-type" evidence="4">
    <location>
        <begin position="10"/>
        <end position="70"/>
    </location>
</feature>
<dbReference type="Pfam" id="PF00440">
    <property type="entry name" value="TetR_N"/>
    <property type="match status" value="1"/>
</dbReference>
<dbReference type="InterPro" id="IPR041586">
    <property type="entry name" value="PsrA_TetR_C"/>
</dbReference>
<evidence type="ECO:0000256" key="1">
    <source>
        <dbReference type="ARBA" id="ARBA00023125"/>
    </source>
</evidence>
<dbReference type="PROSITE" id="PS50977">
    <property type="entry name" value="HTH_TETR_2"/>
    <property type="match status" value="1"/>
</dbReference>
<dbReference type="PANTHER" id="PTHR30055:SF235">
    <property type="entry name" value="TRANSCRIPTIONAL REGULATORY PROTEIN"/>
    <property type="match status" value="1"/>
</dbReference>
<keyword evidence="1 2" id="KW-0238">DNA-binding</keyword>
<evidence type="ECO:0000256" key="2">
    <source>
        <dbReference type="PROSITE-ProRule" id="PRU00335"/>
    </source>
</evidence>
<dbReference type="PRINTS" id="PR00455">
    <property type="entry name" value="HTHTETR"/>
</dbReference>
<gene>
    <name evidence="5" type="ORF">ABNK63_07560</name>
</gene>
<sequence length="268" mass="29633">MSPTQRTNPSDTRKRLLEATEWLFIEGGYEAMSLRHITARAGANLAAVNYHFGSKEALVQELLSQRLDRLNRERLQLLSACERQRPEGLDARAVLAMLFVPAFRLSHGSASGPAFMRLLGRVYSDPSPFIQDFLQQHYRSISGRFFEAFARALPTLPRGELGLRLHFALKALSGMLAGEDMQQLIASISKGEAINDTELLARLISLVSPILTAPSGNTEQIKVIEQVLQQDQVTAEATRTTPPAADTDSRRQGIPPSTLWIQDGRPAS</sequence>
<accession>A0AAU7QPP9</accession>
<dbReference type="InterPro" id="IPR023772">
    <property type="entry name" value="DNA-bd_HTH_TetR-type_CS"/>
</dbReference>
<reference evidence="5" key="1">
    <citation type="submission" date="2024-06" db="EMBL/GenBank/DDBJ databases">
        <authorList>
            <person name="Sun Y."/>
        </authorList>
    </citation>
    <scope>NUCLEOTIDE SEQUENCE</scope>
    <source>
        <strain evidence="5">IGA1.0</strain>
    </source>
</reference>
<evidence type="ECO:0000259" key="4">
    <source>
        <dbReference type="PROSITE" id="PS50977"/>
    </source>
</evidence>
<dbReference type="Gene3D" id="1.10.357.10">
    <property type="entry name" value="Tetracycline Repressor, domain 2"/>
    <property type="match status" value="1"/>
</dbReference>
<dbReference type="InterPro" id="IPR050109">
    <property type="entry name" value="HTH-type_TetR-like_transc_reg"/>
</dbReference>
<feature type="DNA-binding region" description="H-T-H motif" evidence="2">
    <location>
        <begin position="33"/>
        <end position="52"/>
    </location>
</feature>
<dbReference type="InterPro" id="IPR009057">
    <property type="entry name" value="Homeodomain-like_sf"/>
</dbReference>
<dbReference type="GO" id="GO:0003700">
    <property type="term" value="F:DNA-binding transcription factor activity"/>
    <property type="evidence" value="ECO:0007669"/>
    <property type="project" value="TreeGrafter"/>
</dbReference>
<dbReference type="SUPFAM" id="SSF46689">
    <property type="entry name" value="Homeodomain-like"/>
    <property type="match status" value="1"/>
</dbReference>
<evidence type="ECO:0000256" key="3">
    <source>
        <dbReference type="SAM" id="MobiDB-lite"/>
    </source>
</evidence>
<dbReference type="AlphaFoldDB" id="A0AAU7QPP9"/>
<evidence type="ECO:0000313" key="5">
    <source>
        <dbReference type="EMBL" id="XBS91480.1"/>
    </source>
</evidence>
<dbReference type="PANTHER" id="PTHR30055">
    <property type="entry name" value="HTH-TYPE TRANSCRIPTIONAL REGULATOR RUTR"/>
    <property type="match status" value="1"/>
</dbReference>
<proteinExistence type="predicted"/>
<dbReference type="GO" id="GO:0000976">
    <property type="term" value="F:transcription cis-regulatory region binding"/>
    <property type="evidence" value="ECO:0007669"/>
    <property type="project" value="TreeGrafter"/>
</dbReference>
<dbReference type="InterPro" id="IPR036271">
    <property type="entry name" value="Tet_transcr_reg_TetR-rel_C_sf"/>
</dbReference>
<dbReference type="PROSITE" id="PS01081">
    <property type="entry name" value="HTH_TETR_1"/>
    <property type="match status" value="1"/>
</dbReference>
<name>A0AAU7QPP9_9GAMM</name>
<organism evidence="5">
    <name type="scientific">Rhodanobacter sp. IGA1.0</name>
    <dbReference type="NCBI Taxonomy" id="3158582"/>
    <lineage>
        <taxon>Bacteria</taxon>
        <taxon>Pseudomonadati</taxon>
        <taxon>Pseudomonadota</taxon>
        <taxon>Gammaproteobacteria</taxon>
        <taxon>Lysobacterales</taxon>
        <taxon>Rhodanobacteraceae</taxon>
        <taxon>Rhodanobacter</taxon>
    </lineage>
</organism>
<feature type="region of interest" description="Disordered" evidence="3">
    <location>
        <begin position="234"/>
        <end position="268"/>
    </location>
</feature>
<feature type="compositionally biased region" description="Low complexity" evidence="3">
    <location>
        <begin position="234"/>
        <end position="246"/>
    </location>
</feature>
<protein>
    <submittedName>
        <fullName evidence="5">TetR/AcrR family transcriptional regulator</fullName>
    </submittedName>
</protein>
<dbReference type="Pfam" id="PF17939">
    <property type="entry name" value="TetR_C_30"/>
    <property type="match status" value="1"/>
</dbReference>
<dbReference type="RefSeq" id="WP_350017079.1">
    <property type="nucleotide sequence ID" value="NZ_CP157948.1"/>
</dbReference>
<dbReference type="EMBL" id="CP157948">
    <property type="protein sequence ID" value="XBS91480.1"/>
    <property type="molecule type" value="Genomic_DNA"/>
</dbReference>